<proteinExistence type="predicted"/>
<protein>
    <submittedName>
        <fullName evidence="2">PepSY-associated TM helix domain-containing protein</fullName>
    </submittedName>
</protein>
<keyword evidence="1" id="KW-1133">Transmembrane helix</keyword>
<feature type="transmembrane region" description="Helical" evidence="1">
    <location>
        <begin position="222"/>
        <end position="243"/>
    </location>
</feature>
<keyword evidence="1" id="KW-0472">Membrane</keyword>
<dbReference type="Proteomes" id="UP000596063">
    <property type="component" value="Chromosome"/>
</dbReference>
<evidence type="ECO:0000313" key="2">
    <source>
        <dbReference type="EMBL" id="QQD18878.1"/>
    </source>
</evidence>
<dbReference type="Pfam" id="PF03929">
    <property type="entry name" value="PepSY_TM"/>
    <property type="match status" value="1"/>
</dbReference>
<feature type="transmembrane region" description="Helical" evidence="1">
    <location>
        <begin position="12"/>
        <end position="30"/>
    </location>
</feature>
<accession>A0A7T4UR56</accession>
<keyword evidence="1" id="KW-0812">Transmembrane</keyword>
<dbReference type="InterPro" id="IPR005625">
    <property type="entry name" value="PepSY-ass_TM"/>
</dbReference>
<sequence>MSMFLRQWHQRGGLFAFLFMGWLGISGFLLNQSASWGLDAIRVGSQTLMAMYGLHPEVPDSGYKQGEHWLATTTENTVVDGHVLNAHIPSPLGFAAVNIDGSQTLFVATKDKVTVLDTDGRVIDELSDYLLPVGAVSALGTTSSGEDGASTIVVKGERSYTSRDGIAWVPLQDDSAVSWSQQTALSEGIKSQVEPFARPTVALEQVLIDLHSGRLFGRVGPWVINTVGVICVWLSISGVWMMWRANKRKTSARRR</sequence>
<name>A0A7T4UR56_9GAMM</name>
<gene>
    <name evidence="2" type="ORF">I6N98_03155</name>
</gene>
<keyword evidence="3" id="KW-1185">Reference proteome</keyword>
<organism evidence="2 3">
    <name type="scientific">Spongiibacter nanhainus</name>
    <dbReference type="NCBI Taxonomy" id="2794344"/>
    <lineage>
        <taxon>Bacteria</taxon>
        <taxon>Pseudomonadati</taxon>
        <taxon>Pseudomonadota</taxon>
        <taxon>Gammaproteobacteria</taxon>
        <taxon>Cellvibrionales</taxon>
        <taxon>Spongiibacteraceae</taxon>
        <taxon>Spongiibacter</taxon>
    </lineage>
</organism>
<dbReference type="AlphaFoldDB" id="A0A7T4UR56"/>
<evidence type="ECO:0000256" key="1">
    <source>
        <dbReference type="SAM" id="Phobius"/>
    </source>
</evidence>
<dbReference type="KEGG" id="snan:I6N98_03155"/>
<dbReference type="EMBL" id="CP066167">
    <property type="protein sequence ID" value="QQD18878.1"/>
    <property type="molecule type" value="Genomic_DNA"/>
</dbReference>
<evidence type="ECO:0000313" key="3">
    <source>
        <dbReference type="Proteomes" id="UP000596063"/>
    </source>
</evidence>
<reference evidence="2 3" key="1">
    <citation type="submission" date="2020-12" db="EMBL/GenBank/DDBJ databases">
        <authorList>
            <person name="Shan Y."/>
        </authorList>
    </citation>
    <scope>NUCLEOTIDE SEQUENCE [LARGE SCALE GENOMIC DNA]</scope>
    <source>
        <strain evidence="3">csc3.9</strain>
    </source>
</reference>